<dbReference type="SUPFAM" id="SSF56672">
    <property type="entry name" value="DNA/RNA polymerases"/>
    <property type="match status" value="1"/>
</dbReference>
<dbReference type="InterPro" id="IPR036397">
    <property type="entry name" value="RNaseH_sf"/>
</dbReference>
<dbReference type="SUPFAM" id="SSF53098">
    <property type="entry name" value="Ribonuclease H-like"/>
    <property type="match status" value="1"/>
</dbReference>
<organism evidence="3 4">
    <name type="scientific">Gossypium australe</name>
    <dbReference type="NCBI Taxonomy" id="47621"/>
    <lineage>
        <taxon>Eukaryota</taxon>
        <taxon>Viridiplantae</taxon>
        <taxon>Streptophyta</taxon>
        <taxon>Embryophyta</taxon>
        <taxon>Tracheophyta</taxon>
        <taxon>Spermatophyta</taxon>
        <taxon>Magnoliopsida</taxon>
        <taxon>eudicotyledons</taxon>
        <taxon>Gunneridae</taxon>
        <taxon>Pentapetalae</taxon>
        <taxon>rosids</taxon>
        <taxon>malvids</taxon>
        <taxon>Malvales</taxon>
        <taxon>Malvaceae</taxon>
        <taxon>Malvoideae</taxon>
        <taxon>Gossypium</taxon>
    </lineage>
</organism>
<accession>A0A5B6UVI6</accession>
<dbReference type="GO" id="GO:0003676">
    <property type="term" value="F:nucleic acid binding"/>
    <property type="evidence" value="ECO:0007669"/>
    <property type="project" value="InterPro"/>
</dbReference>
<dbReference type="Proteomes" id="UP000325315">
    <property type="component" value="Unassembled WGS sequence"/>
</dbReference>
<evidence type="ECO:0000259" key="2">
    <source>
        <dbReference type="Pfam" id="PF13976"/>
    </source>
</evidence>
<dbReference type="Gene3D" id="3.30.420.10">
    <property type="entry name" value="Ribonuclease H-like superfamily/Ribonuclease H"/>
    <property type="match status" value="1"/>
</dbReference>
<dbReference type="PANTHER" id="PTHR11439">
    <property type="entry name" value="GAG-POL-RELATED RETROTRANSPOSON"/>
    <property type="match status" value="1"/>
</dbReference>
<keyword evidence="4" id="KW-1185">Reference proteome</keyword>
<dbReference type="EMBL" id="SMMG02000009">
    <property type="protein sequence ID" value="KAA3462080.1"/>
    <property type="molecule type" value="Genomic_DNA"/>
</dbReference>
<protein>
    <submittedName>
        <fullName evidence="3">Protein detoxification 35</fullName>
    </submittedName>
</protein>
<name>A0A5B6UVI6_9ROSI</name>
<dbReference type="PANTHER" id="PTHR11439:SF511">
    <property type="match status" value="1"/>
</dbReference>
<dbReference type="InterPro" id="IPR043502">
    <property type="entry name" value="DNA/RNA_pol_sf"/>
</dbReference>
<feature type="domain" description="Reverse transcriptase Ty1/copia-type" evidence="1">
    <location>
        <begin position="457"/>
        <end position="526"/>
    </location>
</feature>
<dbReference type="Pfam" id="PF07727">
    <property type="entry name" value="RVT_2"/>
    <property type="match status" value="1"/>
</dbReference>
<proteinExistence type="predicted"/>
<dbReference type="AlphaFoldDB" id="A0A5B6UVI6"/>
<reference evidence="4" key="1">
    <citation type="journal article" date="2019" name="Plant Biotechnol. J.">
        <title>Genome sequencing of the Australian wild diploid species Gossypium australe highlights disease resistance and delayed gland morphogenesis.</title>
        <authorList>
            <person name="Cai Y."/>
            <person name="Cai X."/>
            <person name="Wang Q."/>
            <person name="Wang P."/>
            <person name="Zhang Y."/>
            <person name="Cai C."/>
            <person name="Xu Y."/>
            <person name="Wang K."/>
            <person name="Zhou Z."/>
            <person name="Wang C."/>
            <person name="Geng S."/>
            <person name="Li B."/>
            <person name="Dong Q."/>
            <person name="Hou Y."/>
            <person name="Wang H."/>
            <person name="Ai P."/>
            <person name="Liu Z."/>
            <person name="Yi F."/>
            <person name="Sun M."/>
            <person name="An G."/>
            <person name="Cheng J."/>
            <person name="Zhang Y."/>
            <person name="Shi Q."/>
            <person name="Xie Y."/>
            <person name="Shi X."/>
            <person name="Chang Y."/>
            <person name="Huang F."/>
            <person name="Chen Y."/>
            <person name="Hong S."/>
            <person name="Mi L."/>
            <person name="Sun Q."/>
            <person name="Zhang L."/>
            <person name="Zhou B."/>
            <person name="Peng R."/>
            <person name="Zhang X."/>
            <person name="Liu F."/>
        </authorList>
    </citation>
    <scope>NUCLEOTIDE SEQUENCE [LARGE SCALE GENOMIC DNA]</scope>
    <source>
        <strain evidence="4">cv. PA1801</strain>
    </source>
</reference>
<dbReference type="Pfam" id="PF13976">
    <property type="entry name" value="gag_pre-integrs"/>
    <property type="match status" value="1"/>
</dbReference>
<gene>
    <name evidence="3" type="ORF">EPI10_028602</name>
</gene>
<evidence type="ECO:0000313" key="3">
    <source>
        <dbReference type="EMBL" id="KAA3462080.1"/>
    </source>
</evidence>
<dbReference type="InterPro" id="IPR025724">
    <property type="entry name" value="GAG-pre-integrase_dom"/>
</dbReference>
<dbReference type="InterPro" id="IPR013103">
    <property type="entry name" value="RVT_2"/>
</dbReference>
<feature type="domain" description="GAG-pre-integrase" evidence="2">
    <location>
        <begin position="262"/>
        <end position="311"/>
    </location>
</feature>
<evidence type="ECO:0000259" key="1">
    <source>
        <dbReference type="Pfam" id="PF07727"/>
    </source>
</evidence>
<dbReference type="InterPro" id="IPR012337">
    <property type="entry name" value="RNaseH-like_sf"/>
</dbReference>
<evidence type="ECO:0000313" key="4">
    <source>
        <dbReference type="Proteomes" id="UP000325315"/>
    </source>
</evidence>
<sequence length="651" mass="72574">MGKGCYRHDRLKLNRAEITTGLSRVNGRMMIPSDFNVEFNHPLYLHPSNTPGLVDGTYYRDLVPIELHPQSDRCNAIVLSWILNTVSKDHSTRVIFASSAEVVWTDLGERFNKVDGSRVFFLHREIASHCQGTMSISVYFTKLSQILPMTQLPKVNQAYSMLVQEESQRLHALGPVASNPTTVKKVSNSAGSVNNVVAVESVGEVVEVGSSSAPQVQASVFRSAQYQQLLNLLSKDSSSVPATSLAETSLAAVTKGNISSDTTATIDSSLLCHSRLGHASISRLSRMPLQPCNFLDSTPILLCSVCPLAKQTRLVFPISKTWPEAVFSPLHLDLWGPYRISTHSGHRYFLTIVDDFSRMTWVNMLFPDFILLLIYHIIPVFSANVPSITEPQTYQEAILDSRWIDSMKQEIRALEENGTWEVVSLPFGKVSIGCKWVYKKAGVDFQETFSPVAKGASGNDIGMIDELKDVFHKSFKMKDLGKLKYFLGIEIARSSKGIILSQRKYALELISDAGLGEAKPAGTPLEQNKKFTTAEYDELVHLVDSDGELLSDVLTYQRLMCRLLYLTNTRPNISYAVQHLSQFMQKPKKSHYEAAIHIVRYMKKSPRQGILLATKNKTQIIAYCDSDWAACPMSRRSITGFCIKLGSSLVS</sequence>
<dbReference type="OrthoDB" id="5544992at2759"/>
<comment type="caution">
    <text evidence="3">The sequence shown here is derived from an EMBL/GenBank/DDBJ whole genome shotgun (WGS) entry which is preliminary data.</text>
</comment>